<name>D8T8K4_SELML</name>
<evidence type="ECO:0000313" key="2">
    <source>
        <dbReference type="Proteomes" id="UP000001514"/>
    </source>
</evidence>
<dbReference type="HOGENOM" id="CLU_2241297_0_0_1"/>
<organism evidence="2">
    <name type="scientific">Selaginella moellendorffii</name>
    <name type="common">Spikemoss</name>
    <dbReference type="NCBI Taxonomy" id="88036"/>
    <lineage>
        <taxon>Eukaryota</taxon>
        <taxon>Viridiplantae</taxon>
        <taxon>Streptophyta</taxon>
        <taxon>Embryophyta</taxon>
        <taxon>Tracheophyta</taxon>
        <taxon>Lycopodiopsida</taxon>
        <taxon>Selaginellales</taxon>
        <taxon>Selaginellaceae</taxon>
        <taxon>Selaginella</taxon>
    </lineage>
</organism>
<proteinExistence type="predicted"/>
<dbReference type="KEGG" id="smo:SELMODRAFT_430170"/>
<keyword evidence="2" id="KW-1185">Reference proteome</keyword>
<dbReference type="Proteomes" id="UP000001514">
    <property type="component" value="Unassembled WGS sequence"/>
</dbReference>
<gene>
    <name evidence="1" type="ORF">SELMODRAFT_430170</name>
</gene>
<dbReference type="EMBL" id="GL377690">
    <property type="protein sequence ID" value="EFJ07008.1"/>
    <property type="molecule type" value="Genomic_DNA"/>
</dbReference>
<protein>
    <submittedName>
        <fullName evidence="1">Uncharacterized protein</fullName>
    </submittedName>
</protein>
<dbReference type="AlphaFoldDB" id="D8T8K4"/>
<reference evidence="1 2" key="1">
    <citation type="journal article" date="2011" name="Science">
        <title>The Selaginella genome identifies genetic changes associated with the evolution of vascular plants.</title>
        <authorList>
            <person name="Banks J.A."/>
            <person name="Nishiyama T."/>
            <person name="Hasebe M."/>
            <person name="Bowman J.L."/>
            <person name="Gribskov M."/>
            <person name="dePamphilis C."/>
            <person name="Albert V.A."/>
            <person name="Aono N."/>
            <person name="Aoyama T."/>
            <person name="Ambrose B.A."/>
            <person name="Ashton N.W."/>
            <person name="Axtell M.J."/>
            <person name="Barker E."/>
            <person name="Barker M.S."/>
            <person name="Bennetzen J.L."/>
            <person name="Bonawitz N.D."/>
            <person name="Chapple C."/>
            <person name="Cheng C."/>
            <person name="Correa L.G."/>
            <person name="Dacre M."/>
            <person name="DeBarry J."/>
            <person name="Dreyer I."/>
            <person name="Elias M."/>
            <person name="Engstrom E.M."/>
            <person name="Estelle M."/>
            <person name="Feng L."/>
            <person name="Finet C."/>
            <person name="Floyd S.K."/>
            <person name="Frommer W.B."/>
            <person name="Fujita T."/>
            <person name="Gramzow L."/>
            <person name="Gutensohn M."/>
            <person name="Harholt J."/>
            <person name="Hattori M."/>
            <person name="Heyl A."/>
            <person name="Hirai T."/>
            <person name="Hiwatashi Y."/>
            <person name="Ishikawa M."/>
            <person name="Iwata M."/>
            <person name="Karol K.G."/>
            <person name="Koehler B."/>
            <person name="Kolukisaoglu U."/>
            <person name="Kubo M."/>
            <person name="Kurata T."/>
            <person name="Lalonde S."/>
            <person name="Li K."/>
            <person name="Li Y."/>
            <person name="Litt A."/>
            <person name="Lyons E."/>
            <person name="Manning G."/>
            <person name="Maruyama T."/>
            <person name="Michael T.P."/>
            <person name="Mikami K."/>
            <person name="Miyazaki S."/>
            <person name="Morinaga S."/>
            <person name="Murata T."/>
            <person name="Mueller-Roeber B."/>
            <person name="Nelson D.R."/>
            <person name="Obara M."/>
            <person name="Oguri Y."/>
            <person name="Olmstead R.G."/>
            <person name="Onodera N."/>
            <person name="Petersen B.L."/>
            <person name="Pils B."/>
            <person name="Prigge M."/>
            <person name="Rensing S.A."/>
            <person name="Riano-Pachon D.M."/>
            <person name="Roberts A.W."/>
            <person name="Sato Y."/>
            <person name="Scheller H.V."/>
            <person name="Schulz B."/>
            <person name="Schulz C."/>
            <person name="Shakirov E.V."/>
            <person name="Shibagaki N."/>
            <person name="Shinohara N."/>
            <person name="Shippen D.E."/>
            <person name="Soerensen I."/>
            <person name="Sotooka R."/>
            <person name="Sugimoto N."/>
            <person name="Sugita M."/>
            <person name="Sumikawa N."/>
            <person name="Tanurdzic M."/>
            <person name="Theissen G."/>
            <person name="Ulvskov P."/>
            <person name="Wakazuki S."/>
            <person name="Weng J.K."/>
            <person name="Willats W.W."/>
            <person name="Wipf D."/>
            <person name="Wolf P.G."/>
            <person name="Yang L."/>
            <person name="Zimmer A.D."/>
            <person name="Zhu Q."/>
            <person name="Mitros T."/>
            <person name="Hellsten U."/>
            <person name="Loque D."/>
            <person name="Otillar R."/>
            <person name="Salamov A."/>
            <person name="Schmutz J."/>
            <person name="Shapiro H."/>
            <person name="Lindquist E."/>
            <person name="Lucas S."/>
            <person name="Rokhsar D."/>
            <person name="Grigoriev I.V."/>
        </authorList>
    </citation>
    <scope>NUCLEOTIDE SEQUENCE [LARGE SCALE GENOMIC DNA]</scope>
</reference>
<sequence>MYRCESYGWIQQARAFGSDAWHVLKDVVEMPVLAYAESITACKVASGAELKVSMTPSISPFVAAKPSQDIPGGNSSKQSSCLIAIFWAFASIRAVHDTFCGTIKP</sequence>
<dbReference type="Gramene" id="EFJ07008">
    <property type="protein sequence ID" value="EFJ07008"/>
    <property type="gene ID" value="SELMODRAFT_430170"/>
</dbReference>
<dbReference type="InParanoid" id="D8T8K4"/>
<accession>D8T8K4</accession>
<evidence type="ECO:0000313" key="1">
    <source>
        <dbReference type="EMBL" id="EFJ07008.1"/>
    </source>
</evidence>